<sequence length="75" mass="8226">MGSVQRINVCSGRGAAGKTLVMGNSRRGSADERRQVTQVIKTSNEGGADTDVIQKFQHKTLHTRDKPSKNQINEM</sequence>
<dbReference type="AlphaFoldDB" id="A0A5B7FGU8"/>
<organism evidence="1 2">
    <name type="scientific">Portunus trituberculatus</name>
    <name type="common">Swimming crab</name>
    <name type="synonym">Neptunus trituberculatus</name>
    <dbReference type="NCBI Taxonomy" id="210409"/>
    <lineage>
        <taxon>Eukaryota</taxon>
        <taxon>Metazoa</taxon>
        <taxon>Ecdysozoa</taxon>
        <taxon>Arthropoda</taxon>
        <taxon>Crustacea</taxon>
        <taxon>Multicrustacea</taxon>
        <taxon>Malacostraca</taxon>
        <taxon>Eumalacostraca</taxon>
        <taxon>Eucarida</taxon>
        <taxon>Decapoda</taxon>
        <taxon>Pleocyemata</taxon>
        <taxon>Brachyura</taxon>
        <taxon>Eubrachyura</taxon>
        <taxon>Portunoidea</taxon>
        <taxon>Portunidae</taxon>
        <taxon>Portuninae</taxon>
        <taxon>Portunus</taxon>
    </lineage>
</organism>
<accession>A0A5B7FGU8</accession>
<gene>
    <name evidence="1" type="ORF">E2C01_039438</name>
</gene>
<evidence type="ECO:0000313" key="1">
    <source>
        <dbReference type="EMBL" id="MPC45732.1"/>
    </source>
</evidence>
<dbReference type="Proteomes" id="UP000324222">
    <property type="component" value="Unassembled WGS sequence"/>
</dbReference>
<dbReference type="EMBL" id="VSRR010006869">
    <property type="protein sequence ID" value="MPC45732.1"/>
    <property type="molecule type" value="Genomic_DNA"/>
</dbReference>
<name>A0A5B7FGU8_PORTR</name>
<keyword evidence="2" id="KW-1185">Reference proteome</keyword>
<evidence type="ECO:0000313" key="2">
    <source>
        <dbReference type="Proteomes" id="UP000324222"/>
    </source>
</evidence>
<protein>
    <submittedName>
        <fullName evidence="1">Uncharacterized protein</fullName>
    </submittedName>
</protein>
<proteinExistence type="predicted"/>
<comment type="caution">
    <text evidence="1">The sequence shown here is derived from an EMBL/GenBank/DDBJ whole genome shotgun (WGS) entry which is preliminary data.</text>
</comment>
<reference evidence="1 2" key="1">
    <citation type="submission" date="2019-05" db="EMBL/GenBank/DDBJ databases">
        <title>Another draft genome of Portunus trituberculatus and its Hox gene families provides insights of decapod evolution.</title>
        <authorList>
            <person name="Jeong J.-H."/>
            <person name="Song I."/>
            <person name="Kim S."/>
            <person name="Choi T."/>
            <person name="Kim D."/>
            <person name="Ryu S."/>
            <person name="Kim W."/>
        </authorList>
    </citation>
    <scope>NUCLEOTIDE SEQUENCE [LARGE SCALE GENOMIC DNA]</scope>
    <source>
        <tissue evidence="1">Muscle</tissue>
    </source>
</reference>